<dbReference type="AlphaFoldDB" id="A0A5C5RNF8"/>
<evidence type="ECO:0000313" key="2">
    <source>
        <dbReference type="EMBL" id="TWS24536.1"/>
    </source>
</evidence>
<accession>A0A5C5RNF8</accession>
<feature type="transmembrane region" description="Helical" evidence="1">
    <location>
        <begin position="33"/>
        <end position="54"/>
    </location>
</feature>
<name>A0A5C5RNF8_9ACTN</name>
<reference evidence="2 3" key="1">
    <citation type="submission" date="2019-06" db="EMBL/GenBank/DDBJ databases">
        <title>Tsukamurella conjunctivitidis sp. nov., Tsukamurella assacharolytica sp. nov. and Tsukamurella sputae sp. nov. isolated from patients with conjunctivitis, bacteraemia (lymphoma) and respiratory infection (sputum) in Hong Kong.</title>
        <authorList>
            <person name="Teng J.L.L."/>
            <person name="Lee H.H."/>
            <person name="Fong J.Y.H."/>
            <person name="Fok K.M.N."/>
            <person name="Lau S.K.P."/>
            <person name="Woo P.C.Y."/>
        </authorList>
    </citation>
    <scope>NUCLEOTIDE SEQUENCE [LARGE SCALE GENOMIC DNA]</scope>
    <source>
        <strain evidence="2 3">HKU72</strain>
    </source>
</reference>
<evidence type="ECO:0000256" key="1">
    <source>
        <dbReference type="SAM" id="Phobius"/>
    </source>
</evidence>
<sequence length="103" mass="10210">MTTVLVLAVLAALVTAAIGVAVAGPGRRAALPSRVLVLVLAGLVVGELVSMLALNGAIEDRLRADAERSAATAPAVRAAQADLDAAVADRAAPDTAVTEASTR</sequence>
<dbReference type="Proteomes" id="UP000319375">
    <property type="component" value="Unassembled WGS sequence"/>
</dbReference>
<feature type="non-terminal residue" evidence="2">
    <location>
        <position position="103"/>
    </location>
</feature>
<organism evidence="2 3">
    <name type="scientific">Tsukamurella conjunctivitidis</name>
    <dbReference type="NCBI Taxonomy" id="2592068"/>
    <lineage>
        <taxon>Bacteria</taxon>
        <taxon>Bacillati</taxon>
        <taxon>Actinomycetota</taxon>
        <taxon>Actinomycetes</taxon>
        <taxon>Mycobacteriales</taxon>
        <taxon>Tsukamurellaceae</taxon>
        <taxon>Tsukamurella</taxon>
    </lineage>
</organism>
<keyword evidence="1" id="KW-1133">Transmembrane helix</keyword>
<comment type="caution">
    <text evidence="2">The sequence shown here is derived from an EMBL/GenBank/DDBJ whole genome shotgun (WGS) entry which is preliminary data.</text>
</comment>
<dbReference type="EMBL" id="VIGX01000036">
    <property type="protein sequence ID" value="TWS24536.1"/>
    <property type="molecule type" value="Genomic_DNA"/>
</dbReference>
<keyword evidence="1" id="KW-0472">Membrane</keyword>
<keyword evidence="3" id="KW-1185">Reference proteome</keyword>
<keyword evidence="1" id="KW-0812">Transmembrane</keyword>
<evidence type="ECO:0000313" key="3">
    <source>
        <dbReference type="Proteomes" id="UP000319375"/>
    </source>
</evidence>
<proteinExistence type="predicted"/>
<gene>
    <name evidence="2" type="ORF">FK530_24085</name>
</gene>
<protein>
    <submittedName>
        <fullName evidence="2">DUF4407 domain-containing protein</fullName>
    </submittedName>
</protein>